<feature type="binding site" evidence="4">
    <location>
        <begin position="88"/>
        <end position="90"/>
    </location>
    <ligand>
        <name>ATP</name>
        <dbReference type="ChEBI" id="CHEBI:30616"/>
    </ligand>
</feature>
<evidence type="ECO:0000256" key="2">
    <source>
        <dbReference type="ARBA" id="ARBA00022741"/>
    </source>
</evidence>
<keyword evidence="7" id="KW-1185">Reference proteome</keyword>
<dbReference type="RefSeq" id="WP_218282575.1">
    <property type="nucleotide sequence ID" value="NZ_CP078093.1"/>
</dbReference>
<keyword evidence="2 4" id="KW-0547">Nucleotide-binding</keyword>
<evidence type="ECO:0000256" key="3">
    <source>
        <dbReference type="ARBA" id="ARBA00022840"/>
    </source>
</evidence>
<gene>
    <name evidence="4 6" type="primary">coaD</name>
    <name evidence="6" type="ORF">KVH43_11010</name>
</gene>
<name>A0ABX8RA02_9CLOT</name>
<comment type="catalytic activity">
    <reaction evidence="4">
        <text>(R)-4'-phosphopantetheine + ATP + H(+) = 3'-dephospho-CoA + diphosphate</text>
        <dbReference type="Rhea" id="RHEA:19801"/>
        <dbReference type="ChEBI" id="CHEBI:15378"/>
        <dbReference type="ChEBI" id="CHEBI:30616"/>
        <dbReference type="ChEBI" id="CHEBI:33019"/>
        <dbReference type="ChEBI" id="CHEBI:57328"/>
        <dbReference type="ChEBI" id="CHEBI:61723"/>
        <dbReference type="EC" id="2.7.7.3"/>
    </reaction>
</comment>
<dbReference type="EMBL" id="CP078093">
    <property type="protein sequence ID" value="QXM05877.1"/>
    <property type="molecule type" value="Genomic_DNA"/>
</dbReference>
<dbReference type="NCBIfam" id="TIGR01510">
    <property type="entry name" value="coaD_prev_kdtB"/>
    <property type="match status" value="1"/>
</dbReference>
<evidence type="ECO:0000256" key="1">
    <source>
        <dbReference type="ARBA" id="ARBA00022679"/>
    </source>
</evidence>
<feature type="site" description="Transition state stabilizer" evidence="4">
    <location>
        <position position="17"/>
    </location>
</feature>
<keyword evidence="4" id="KW-0460">Magnesium</keyword>
<feature type="binding site" evidence="4">
    <location>
        <position position="87"/>
    </location>
    <ligand>
        <name>substrate</name>
    </ligand>
</feature>
<comment type="subcellular location">
    <subcellularLocation>
        <location evidence="4">Cytoplasm</location>
    </subcellularLocation>
</comment>
<keyword evidence="4" id="KW-0963">Cytoplasm</keyword>
<evidence type="ECO:0000259" key="5">
    <source>
        <dbReference type="Pfam" id="PF01467"/>
    </source>
</evidence>
<comment type="cofactor">
    <cofactor evidence="4">
        <name>Mg(2+)</name>
        <dbReference type="ChEBI" id="CHEBI:18420"/>
    </cofactor>
</comment>
<keyword evidence="4 6" id="KW-0548">Nucleotidyltransferase</keyword>
<accession>A0ABX8RA02</accession>
<sequence>MKIAVCPGSFDPVTNGHLDIIKRTSKLVDKVIVAVLYNSGKTPLFTVEERLELLREVTKDIPNVEIDCFSGLLVNYVKQKNINVIVKGLRAISDFEYELQMALTNKKLNPELETMFMMTSGEYSYLSSSIVKEVCKFHGCIDGLVPEVVKKALYKKFK</sequence>
<feature type="domain" description="Cytidyltransferase-like" evidence="5">
    <location>
        <begin position="5"/>
        <end position="133"/>
    </location>
</feature>
<dbReference type="CDD" id="cd02163">
    <property type="entry name" value="PPAT"/>
    <property type="match status" value="1"/>
</dbReference>
<dbReference type="EC" id="2.7.7.3" evidence="4"/>
<dbReference type="InterPro" id="IPR001980">
    <property type="entry name" value="PPAT"/>
</dbReference>
<evidence type="ECO:0000313" key="6">
    <source>
        <dbReference type="EMBL" id="QXM05877.1"/>
    </source>
</evidence>
<dbReference type="GO" id="GO:0004595">
    <property type="term" value="F:pantetheine-phosphate adenylyltransferase activity"/>
    <property type="evidence" value="ECO:0007669"/>
    <property type="project" value="UniProtKB-EC"/>
</dbReference>
<feature type="binding site" evidence="4">
    <location>
        <position position="41"/>
    </location>
    <ligand>
        <name>substrate</name>
    </ligand>
</feature>
<dbReference type="Proteomes" id="UP000886818">
    <property type="component" value="Chromosome"/>
</dbReference>
<dbReference type="NCBIfam" id="TIGR00125">
    <property type="entry name" value="cyt_tran_rel"/>
    <property type="match status" value="1"/>
</dbReference>
<dbReference type="HAMAP" id="MF_00151">
    <property type="entry name" value="PPAT_bact"/>
    <property type="match status" value="1"/>
</dbReference>
<reference evidence="6" key="1">
    <citation type="submission" date="2021-07" db="EMBL/GenBank/DDBJ databases">
        <title>Complete genome sequence of Crassaminicella sp. 143-21, isolated from a deep-sea hydrothermal vent.</title>
        <authorList>
            <person name="Li X."/>
        </authorList>
    </citation>
    <scope>NUCLEOTIDE SEQUENCE</scope>
    <source>
        <strain evidence="6">143-21</strain>
    </source>
</reference>
<dbReference type="PANTHER" id="PTHR21342:SF1">
    <property type="entry name" value="PHOSPHOPANTETHEINE ADENYLYLTRANSFERASE"/>
    <property type="match status" value="1"/>
</dbReference>
<organism evidence="6 7">
    <name type="scientific">Crassaminicella indica</name>
    <dbReference type="NCBI Taxonomy" id="2855394"/>
    <lineage>
        <taxon>Bacteria</taxon>
        <taxon>Bacillati</taxon>
        <taxon>Bacillota</taxon>
        <taxon>Clostridia</taxon>
        <taxon>Eubacteriales</taxon>
        <taxon>Clostridiaceae</taxon>
        <taxon>Crassaminicella</taxon>
    </lineage>
</organism>
<comment type="similarity">
    <text evidence="4">Belongs to the bacterial CoaD family.</text>
</comment>
<comment type="pathway">
    <text evidence="4">Cofactor biosynthesis; coenzyme A biosynthesis; CoA from (R)-pantothenate: step 4/5.</text>
</comment>
<proteinExistence type="inferred from homology"/>
<feature type="binding site" evidence="4">
    <location>
        <begin position="9"/>
        <end position="10"/>
    </location>
    <ligand>
        <name>ATP</name>
        <dbReference type="ChEBI" id="CHEBI:30616"/>
    </ligand>
</feature>
<protein>
    <recommendedName>
        <fullName evidence="4">Phosphopantetheine adenylyltransferase</fullName>
        <ecNumber evidence="4">2.7.7.3</ecNumber>
    </recommendedName>
    <alternativeName>
        <fullName evidence="4">Dephospho-CoA pyrophosphorylase</fullName>
    </alternativeName>
    <alternativeName>
        <fullName evidence="4">Pantetheine-phosphate adenylyltransferase</fullName>
        <shortName evidence="4">PPAT</shortName>
    </alternativeName>
</protein>
<feature type="binding site" evidence="4">
    <location>
        <position position="73"/>
    </location>
    <ligand>
        <name>substrate</name>
    </ligand>
</feature>
<dbReference type="Pfam" id="PF01467">
    <property type="entry name" value="CTP_transf_like"/>
    <property type="match status" value="1"/>
</dbReference>
<comment type="function">
    <text evidence="4">Reversibly transfers an adenylyl group from ATP to 4'-phosphopantetheine, yielding dephospho-CoA (dPCoA) and pyrophosphate.</text>
</comment>
<feature type="binding site" evidence="4">
    <location>
        <begin position="123"/>
        <end position="129"/>
    </location>
    <ligand>
        <name>ATP</name>
        <dbReference type="ChEBI" id="CHEBI:30616"/>
    </ligand>
</feature>
<keyword evidence="4" id="KW-0173">Coenzyme A biosynthesis</keyword>
<keyword evidence="1 4" id="KW-0808">Transferase</keyword>
<keyword evidence="3 4" id="KW-0067">ATP-binding</keyword>
<evidence type="ECO:0000256" key="4">
    <source>
        <dbReference type="HAMAP-Rule" id="MF_00151"/>
    </source>
</evidence>
<comment type="subunit">
    <text evidence="4">Homohexamer.</text>
</comment>
<feature type="binding site" evidence="4">
    <location>
        <position position="9"/>
    </location>
    <ligand>
        <name>substrate</name>
    </ligand>
</feature>
<feature type="binding site" evidence="4">
    <location>
        <position position="17"/>
    </location>
    <ligand>
        <name>ATP</name>
        <dbReference type="ChEBI" id="CHEBI:30616"/>
    </ligand>
</feature>
<dbReference type="InterPro" id="IPR004821">
    <property type="entry name" value="Cyt_trans-like"/>
</dbReference>
<feature type="binding site" evidence="4">
    <location>
        <position position="98"/>
    </location>
    <ligand>
        <name>ATP</name>
        <dbReference type="ChEBI" id="CHEBI:30616"/>
    </ligand>
</feature>
<evidence type="ECO:0000313" key="7">
    <source>
        <dbReference type="Proteomes" id="UP000886818"/>
    </source>
</evidence>
<dbReference type="PANTHER" id="PTHR21342">
    <property type="entry name" value="PHOSPHOPANTETHEINE ADENYLYLTRANSFERASE"/>
    <property type="match status" value="1"/>
</dbReference>